<dbReference type="RefSeq" id="WP_047234154.1">
    <property type="nucleotide sequence ID" value="NZ_JNBQ01000035.1"/>
</dbReference>
<evidence type="ECO:0000313" key="5">
    <source>
        <dbReference type="EMBL" id="KLN33409.1"/>
    </source>
</evidence>
<dbReference type="EMBL" id="JNBQ01000035">
    <property type="protein sequence ID" value="KLN33409.1"/>
    <property type="molecule type" value="Genomic_DNA"/>
</dbReference>
<dbReference type="CDD" id="cd07377">
    <property type="entry name" value="WHTH_GntR"/>
    <property type="match status" value="1"/>
</dbReference>
<dbReference type="InterPro" id="IPR036388">
    <property type="entry name" value="WH-like_DNA-bd_sf"/>
</dbReference>
<reference evidence="5 6" key="1">
    <citation type="submission" date="2014-05" db="EMBL/GenBank/DDBJ databases">
        <title>Cellulosimicrobium funkei U11 genome.</title>
        <authorList>
            <person name="Hu C."/>
            <person name="Gong Y."/>
            <person name="Wan W."/>
            <person name="Jiang M."/>
        </authorList>
    </citation>
    <scope>NUCLEOTIDE SEQUENCE [LARGE SCALE GENOMIC DNA]</scope>
    <source>
        <strain evidence="5 6">U11</strain>
    </source>
</reference>
<dbReference type="PROSITE" id="PS50949">
    <property type="entry name" value="HTH_GNTR"/>
    <property type="match status" value="1"/>
</dbReference>
<evidence type="ECO:0000259" key="4">
    <source>
        <dbReference type="PROSITE" id="PS50949"/>
    </source>
</evidence>
<dbReference type="InterPro" id="IPR036390">
    <property type="entry name" value="WH_DNA-bd_sf"/>
</dbReference>
<gene>
    <name evidence="5" type="ORF">FB00_17625</name>
</gene>
<dbReference type="GO" id="GO:0003677">
    <property type="term" value="F:DNA binding"/>
    <property type="evidence" value="ECO:0007669"/>
    <property type="project" value="UniProtKB-KW"/>
</dbReference>
<dbReference type="PATRIC" id="fig|264251.5.peg.3576"/>
<evidence type="ECO:0000256" key="2">
    <source>
        <dbReference type="ARBA" id="ARBA00023125"/>
    </source>
</evidence>
<keyword evidence="6" id="KW-1185">Reference proteome</keyword>
<organism evidence="5 6">
    <name type="scientific">Cellulosimicrobium funkei</name>
    <dbReference type="NCBI Taxonomy" id="264251"/>
    <lineage>
        <taxon>Bacteria</taxon>
        <taxon>Bacillati</taxon>
        <taxon>Actinomycetota</taxon>
        <taxon>Actinomycetes</taxon>
        <taxon>Micrococcales</taxon>
        <taxon>Promicromonosporaceae</taxon>
        <taxon>Cellulosimicrobium</taxon>
    </lineage>
</organism>
<dbReference type="Pfam" id="PF00392">
    <property type="entry name" value="GntR"/>
    <property type="match status" value="1"/>
</dbReference>
<sequence>MQAPDLRVEIDLRSGLAPYEQIRRQVVAHVAAGRLRVGDRLPTIRALATDLGLAPGTVARAYRELEAAGVVTTRRRAGTVVSDGVSPTDVAARHAAHELVRAGREAGLSDDEILDVVRGALLHEQPGDGPAAG</sequence>
<dbReference type="SUPFAM" id="SSF46785">
    <property type="entry name" value="Winged helix' DNA-binding domain"/>
    <property type="match status" value="1"/>
</dbReference>
<accession>A0A0H2KNE4</accession>
<dbReference type="STRING" id="264251.FB00_17625"/>
<dbReference type="SMART" id="SM00345">
    <property type="entry name" value="HTH_GNTR"/>
    <property type="match status" value="1"/>
</dbReference>
<comment type="caution">
    <text evidence="5">The sequence shown here is derived from an EMBL/GenBank/DDBJ whole genome shotgun (WGS) entry which is preliminary data.</text>
</comment>
<protein>
    <submittedName>
        <fullName evidence="5">Transcriptional regulator</fullName>
    </submittedName>
</protein>
<dbReference type="GO" id="GO:0003700">
    <property type="term" value="F:DNA-binding transcription factor activity"/>
    <property type="evidence" value="ECO:0007669"/>
    <property type="project" value="InterPro"/>
</dbReference>
<dbReference type="AlphaFoldDB" id="A0A0H2KNE4"/>
<evidence type="ECO:0000256" key="3">
    <source>
        <dbReference type="ARBA" id="ARBA00023163"/>
    </source>
</evidence>
<feature type="domain" description="HTH gntR-type" evidence="4">
    <location>
        <begin position="16"/>
        <end position="84"/>
    </location>
</feature>
<proteinExistence type="predicted"/>
<keyword evidence="2" id="KW-0238">DNA-binding</keyword>
<name>A0A0H2KNE4_9MICO</name>
<keyword evidence="1" id="KW-0805">Transcription regulation</keyword>
<dbReference type="PANTHER" id="PTHR38445">
    <property type="entry name" value="HTH-TYPE TRANSCRIPTIONAL REPRESSOR YTRA"/>
    <property type="match status" value="1"/>
</dbReference>
<keyword evidence="3" id="KW-0804">Transcription</keyword>
<dbReference type="Gene3D" id="1.10.10.10">
    <property type="entry name" value="Winged helix-like DNA-binding domain superfamily/Winged helix DNA-binding domain"/>
    <property type="match status" value="1"/>
</dbReference>
<dbReference type="Proteomes" id="UP000035265">
    <property type="component" value="Unassembled WGS sequence"/>
</dbReference>
<dbReference type="PANTHER" id="PTHR38445:SF9">
    <property type="entry name" value="HTH-TYPE TRANSCRIPTIONAL REPRESSOR YTRA"/>
    <property type="match status" value="1"/>
</dbReference>
<evidence type="ECO:0000313" key="6">
    <source>
        <dbReference type="Proteomes" id="UP000035265"/>
    </source>
</evidence>
<dbReference type="InterPro" id="IPR000524">
    <property type="entry name" value="Tscrpt_reg_HTH_GntR"/>
</dbReference>
<evidence type="ECO:0000256" key="1">
    <source>
        <dbReference type="ARBA" id="ARBA00023015"/>
    </source>
</evidence>